<protein>
    <recommendedName>
        <fullName evidence="5">Transmembrane protein</fullName>
    </recommendedName>
</protein>
<accession>I7ZE24</accession>
<reference evidence="3" key="2">
    <citation type="submission" date="2012-05" db="EMBL/GenBank/DDBJ databases">
        <authorList>
            <person name="Park J.-H."/>
            <person name="Zylstra G.J."/>
            <person name="Chae J.-C."/>
        </authorList>
    </citation>
    <scope>NUCLEOTIDE SEQUENCE</scope>
    <source>
        <strain evidence="3">AP103</strain>
    </source>
</reference>
<name>I7ZE24_9GAMM</name>
<feature type="transmembrane region" description="Helical" evidence="1">
    <location>
        <begin position="37"/>
        <end position="59"/>
    </location>
</feature>
<dbReference type="Proteomes" id="UP000003704">
    <property type="component" value="Unassembled WGS sequence"/>
</dbReference>
<dbReference type="AlphaFoldDB" id="I7ZE24"/>
<reference evidence="3 4" key="1">
    <citation type="journal article" date="2012" name="J. Bacteriol.">
        <title>Genome Sequence of n-Alkane-Degrading Hydrocarboniphaga effusa Strain AP103T (ATCC BAA-332T).</title>
        <authorList>
            <person name="Chang H.K."/>
            <person name="Zylstra G.J."/>
            <person name="Chae J.C."/>
        </authorList>
    </citation>
    <scope>NUCLEOTIDE SEQUENCE [LARGE SCALE GENOMIC DNA]</scope>
    <source>
        <strain evidence="3 4">AP103</strain>
    </source>
</reference>
<dbReference type="EMBL" id="AKGD01000001">
    <property type="protein sequence ID" value="EIT69952.1"/>
    <property type="molecule type" value="Genomic_DNA"/>
</dbReference>
<keyword evidence="1" id="KW-1133">Transmembrane helix</keyword>
<sequence>MKRLLLSTLLCFAAAELYFIVSSVTVGHGDISRLALIPFAGAMMTTGCVAAYLLGALLLRIWPRLPATPAFILSGGTIGLLIFLLCIWWHLSIESTVPMFSLMRYVVSGVCWGTLYAGCALLARHWVPPPEPAPGKLKPALRGS</sequence>
<feature type="transmembrane region" description="Helical" evidence="1">
    <location>
        <begin position="71"/>
        <end position="91"/>
    </location>
</feature>
<proteinExistence type="predicted"/>
<comment type="caution">
    <text evidence="3">The sequence shown here is derived from an EMBL/GenBank/DDBJ whole genome shotgun (WGS) entry which is preliminary data.</text>
</comment>
<gene>
    <name evidence="2" type="ORF">WQQ_00890</name>
    <name evidence="3" type="ORF">WQQ_02760</name>
</gene>
<dbReference type="STRING" id="1172194.WQQ_00890"/>
<evidence type="ECO:0000256" key="1">
    <source>
        <dbReference type="SAM" id="Phobius"/>
    </source>
</evidence>
<organism evidence="3 4">
    <name type="scientific">Hydrocarboniphaga effusa AP103</name>
    <dbReference type="NCBI Taxonomy" id="1172194"/>
    <lineage>
        <taxon>Bacteria</taxon>
        <taxon>Pseudomonadati</taxon>
        <taxon>Pseudomonadota</taxon>
        <taxon>Gammaproteobacteria</taxon>
        <taxon>Nevskiales</taxon>
        <taxon>Nevskiaceae</taxon>
        <taxon>Hydrocarboniphaga</taxon>
    </lineage>
</organism>
<dbReference type="EMBL" id="AKGD01000001">
    <property type="protein sequence ID" value="EIT70139.1"/>
    <property type="molecule type" value="Genomic_DNA"/>
</dbReference>
<dbReference type="RefSeq" id="WP_007183235.1">
    <property type="nucleotide sequence ID" value="NZ_AKGD01000001.1"/>
</dbReference>
<feature type="transmembrane region" description="Helical" evidence="1">
    <location>
        <begin position="103"/>
        <end position="123"/>
    </location>
</feature>
<keyword evidence="1" id="KW-0472">Membrane</keyword>
<keyword evidence="4" id="KW-1185">Reference proteome</keyword>
<keyword evidence="1" id="KW-0812">Transmembrane</keyword>
<evidence type="ECO:0000313" key="4">
    <source>
        <dbReference type="Proteomes" id="UP000003704"/>
    </source>
</evidence>
<evidence type="ECO:0000313" key="2">
    <source>
        <dbReference type="EMBL" id="EIT69952.1"/>
    </source>
</evidence>
<evidence type="ECO:0008006" key="5">
    <source>
        <dbReference type="Google" id="ProtNLM"/>
    </source>
</evidence>
<evidence type="ECO:0000313" key="3">
    <source>
        <dbReference type="EMBL" id="EIT70139.1"/>
    </source>
</evidence>